<feature type="compositionally biased region" description="Low complexity" evidence="1">
    <location>
        <begin position="12"/>
        <end position="35"/>
    </location>
</feature>
<feature type="compositionally biased region" description="Basic and acidic residues" evidence="1">
    <location>
        <begin position="109"/>
        <end position="137"/>
    </location>
</feature>
<dbReference type="Proteomes" id="UP000054466">
    <property type="component" value="Unassembled WGS sequence"/>
</dbReference>
<dbReference type="VEuPathDB" id="FungiDB:PV07_06215"/>
<evidence type="ECO:0000313" key="3">
    <source>
        <dbReference type="Proteomes" id="UP000054466"/>
    </source>
</evidence>
<name>A0A0D2CH92_9EURO</name>
<dbReference type="GeneID" id="27345409"/>
<feature type="compositionally biased region" description="Basic and acidic residues" evidence="1">
    <location>
        <begin position="152"/>
        <end position="166"/>
    </location>
</feature>
<sequence length="179" mass="19583">MRICRSKRSNISPTVPSASTQPQPQPQSQPMCSGSDYDSAAESHTVRITSIDSCSGCAYIGCDSRRHGSRAGRHRHHQCAASPVGLLISGMTQTMRSLQAMNEQERIAREQTERGKDPKEMESSDDGKDFESTRDMDGESETGSELEGADTVSRRKYEQHLEDNPGKDLPGYQSGMAGT</sequence>
<accession>A0A0D2CH92</accession>
<dbReference type="AlphaFoldDB" id="A0A0D2CH92"/>
<evidence type="ECO:0000256" key="1">
    <source>
        <dbReference type="SAM" id="MobiDB-lite"/>
    </source>
</evidence>
<proteinExistence type="predicted"/>
<organism evidence="2 3">
    <name type="scientific">Cladophialophora immunda</name>
    <dbReference type="NCBI Taxonomy" id="569365"/>
    <lineage>
        <taxon>Eukaryota</taxon>
        <taxon>Fungi</taxon>
        <taxon>Dikarya</taxon>
        <taxon>Ascomycota</taxon>
        <taxon>Pezizomycotina</taxon>
        <taxon>Eurotiomycetes</taxon>
        <taxon>Chaetothyriomycetidae</taxon>
        <taxon>Chaetothyriales</taxon>
        <taxon>Herpotrichiellaceae</taxon>
        <taxon>Cladophialophora</taxon>
    </lineage>
</organism>
<dbReference type="OrthoDB" id="4160198at2759"/>
<keyword evidence="3" id="KW-1185">Reference proteome</keyword>
<feature type="region of interest" description="Disordered" evidence="1">
    <location>
        <begin position="109"/>
        <end position="179"/>
    </location>
</feature>
<dbReference type="RefSeq" id="XP_016250689.1">
    <property type="nucleotide sequence ID" value="XM_016393170.1"/>
</dbReference>
<feature type="region of interest" description="Disordered" evidence="1">
    <location>
        <begin position="1"/>
        <end position="40"/>
    </location>
</feature>
<feature type="compositionally biased region" description="Acidic residues" evidence="1">
    <location>
        <begin position="138"/>
        <end position="148"/>
    </location>
</feature>
<protein>
    <submittedName>
        <fullName evidence="2">Uncharacterized protein</fullName>
    </submittedName>
</protein>
<reference evidence="2 3" key="1">
    <citation type="submission" date="2015-01" db="EMBL/GenBank/DDBJ databases">
        <title>The Genome Sequence of Cladophialophora immunda CBS83496.</title>
        <authorList>
            <consortium name="The Broad Institute Genomics Platform"/>
            <person name="Cuomo C."/>
            <person name="de Hoog S."/>
            <person name="Gorbushina A."/>
            <person name="Stielow B."/>
            <person name="Teixiera M."/>
            <person name="Abouelleil A."/>
            <person name="Chapman S.B."/>
            <person name="Priest M."/>
            <person name="Young S.K."/>
            <person name="Wortman J."/>
            <person name="Nusbaum C."/>
            <person name="Birren B."/>
        </authorList>
    </citation>
    <scope>NUCLEOTIDE SEQUENCE [LARGE SCALE GENOMIC DNA]</scope>
    <source>
        <strain evidence="2 3">CBS 83496</strain>
    </source>
</reference>
<gene>
    <name evidence="2" type="ORF">PV07_06215</name>
</gene>
<evidence type="ECO:0000313" key="2">
    <source>
        <dbReference type="EMBL" id="KIW30473.1"/>
    </source>
</evidence>
<dbReference type="HOGENOM" id="CLU_1740563_0_0_1"/>
<dbReference type="EMBL" id="KN847042">
    <property type="protein sequence ID" value="KIW30473.1"/>
    <property type="molecule type" value="Genomic_DNA"/>
</dbReference>